<dbReference type="AlphaFoldDB" id="A0A4S4MZX5"/>
<protein>
    <submittedName>
        <fullName evidence="2">Uncharacterized protein</fullName>
    </submittedName>
</protein>
<organism evidence="2 3">
    <name type="scientific">Antrodiella citrinella</name>
    <dbReference type="NCBI Taxonomy" id="2447956"/>
    <lineage>
        <taxon>Eukaryota</taxon>
        <taxon>Fungi</taxon>
        <taxon>Dikarya</taxon>
        <taxon>Basidiomycota</taxon>
        <taxon>Agaricomycotina</taxon>
        <taxon>Agaricomycetes</taxon>
        <taxon>Polyporales</taxon>
        <taxon>Steccherinaceae</taxon>
        <taxon>Antrodiella</taxon>
    </lineage>
</organism>
<reference evidence="2 3" key="1">
    <citation type="submission" date="2019-02" db="EMBL/GenBank/DDBJ databases">
        <title>Genome sequencing of the rare red list fungi Antrodiella citrinella (Flaviporus citrinellus).</title>
        <authorList>
            <person name="Buettner E."/>
            <person name="Kellner H."/>
        </authorList>
    </citation>
    <scope>NUCLEOTIDE SEQUENCE [LARGE SCALE GENOMIC DNA]</scope>
    <source>
        <strain evidence="2 3">DSM 108506</strain>
    </source>
</reference>
<dbReference type="Proteomes" id="UP000308730">
    <property type="component" value="Unassembled WGS sequence"/>
</dbReference>
<evidence type="ECO:0000256" key="1">
    <source>
        <dbReference type="SAM" id="MobiDB-lite"/>
    </source>
</evidence>
<proteinExistence type="predicted"/>
<keyword evidence="3" id="KW-1185">Reference proteome</keyword>
<evidence type="ECO:0000313" key="2">
    <source>
        <dbReference type="EMBL" id="THH31575.1"/>
    </source>
</evidence>
<name>A0A4S4MZX5_9APHY</name>
<evidence type="ECO:0000313" key="3">
    <source>
        <dbReference type="Proteomes" id="UP000308730"/>
    </source>
</evidence>
<accession>A0A4S4MZX5</accession>
<comment type="caution">
    <text evidence="2">The sequence shown here is derived from an EMBL/GenBank/DDBJ whole genome shotgun (WGS) entry which is preliminary data.</text>
</comment>
<feature type="non-terminal residue" evidence="2">
    <location>
        <position position="1"/>
    </location>
</feature>
<gene>
    <name evidence="2" type="ORF">EUX98_g2601</name>
</gene>
<sequence>KPKPSATEAARIQRAAVQRRARLARVTQFGGEVEELPLSGHLASPSASSARATEQRIDTKAETTTSSYIESPETASKRDLSHILSETSHRMTSSPLTPTGLQFINTPDLLKSFQHRNLAAVMQANSGPHALDPASPLNQQFLDRESYILSTAEYAHTVKTFGRPDIQDLYAKVCAHLDRAYIELEIVKEREWERQQIHLTSLAQPFADKSQPLIVDTGIYDSYAKEMRC</sequence>
<feature type="region of interest" description="Disordered" evidence="1">
    <location>
        <begin position="34"/>
        <end position="80"/>
    </location>
</feature>
<dbReference type="EMBL" id="SGPM01000043">
    <property type="protein sequence ID" value="THH31575.1"/>
    <property type="molecule type" value="Genomic_DNA"/>
</dbReference>